<evidence type="ECO:0000256" key="2">
    <source>
        <dbReference type="ARBA" id="ARBA00022741"/>
    </source>
</evidence>
<sequence length="257" mass="27738">MLLNIKNLTKRFGGLTAVSKVTFGIERGEIIGIFGPNGSGKTTTLSLIAGILKPSSGEIIWKDHDISALTPFQVAQQGLVKTFQNPQLFPELTVAEHMRIACHLHVKRALGVGRLRTLFGKSMTGDLENTLTRKIDQMLELCRLYKHRNDEAGALSYGGEKMLGVAMGMVCDPELLLLDEPASGLGHDEISNLDAVLRDLRTHGVTLCIIDHKVGFLGRLADRSIALHHGAIIASGTTADVLANDAVVTAYLGKKHA</sequence>
<reference evidence="6 7" key="1">
    <citation type="submission" date="2020-08" db="EMBL/GenBank/DDBJ databases">
        <title>Genomic Encyclopedia of Type Strains, Phase IV (KMG-IV): sequencing the most valuable type-strain genomes for metagenomic binning, comparative biology and taxonomic classification.</title>
        <authorList>
            <person name="Goeker M."/>
        </authorList>
    </citation>
    <scope>NUCLEOTIDE SEQUENCE [LARGE SCALE GENOMIC DNA]</scope>
    <source>
        <strain evidence="6 7">DSM 12706</strain>
    </source>
</reference>
<dbReference type="InterPro" id="IPR032823">
    <property type="entry name" value="BCA_ABC_TP_C"/>
</dbReference>
<keyword evidence="1" id="KW-0813">Transport</keyword>
<dbReference type="GO" id="GO:0005886">
    <property type="term" value="C:plasma membrane"/>
    <property type="evidence" value="ECO:0007669"/>
    <property type="project" value="TreeGrafter"/>
</dbReference>
<comment type="caution">
    <text evidence="6">The sequence shown here is derived from an EMBL/GenBank/DDBJ whole genome shotgun (WGS) entry which is preliminary data.</text>
</comment>
<dbReference type="InterPro" id="IPR051120">
    <property type="entry name" value="ABC_AA/LPS_Transport"/>
</dbReference>
<keyword evidence="3" id="KW-0067">ATP-binding</keyword>
<organism evidence="6 7">
    <name type="scientific">Rhodopseudomonas rhenobacensis</name>
    <dbReference type="NCBI Taxonomy" id="87461"/>
    <lineage>
        <taxon>Bacteria</taxon>
        <taxon>Pseudomonadati</taxon>
        <taxon>Pseudomonadota</taxon>
        <taxon>Alphaproteobacteria</taxon>
        <taxon>Hyphomicrobiales</taxon>
        <taxon>Nitrobacteraceae</taxon>
        <taxon>Rhodopseudomonas</taxon>
    </lineage>
</organism>
<dbReference type="GO" id="GO:0005524">
    <property type="term" value="F:ATP binding"/>
    <property type="evidence" value="ECO:0007669"/>
    <property type="project" value="UniProtKB-KW"/>
</dbReference>
<dbReference type="InterPro" id="IPR003439">
    <property type="entry name" value="ABC_transporter-like_ATP-bd"/>
</dbReference>
<dbReference type="SUPFAM" id="SSF52540">
    <property type="entry name" value="P-loop containing nucleoside triphosphate hydrolases"/>
    <property type="match status" value="1"/>
</dbReference>
<dbReference type="PROSITE" id="PS50893">
    <property type="entry name" value="ABC_TRANSPORTER_2"/>
    <property type="match status" value="1"/>
</dbReference>
<dbReference type="PANTHER" id="PTHR45772">
    <property type="entry name" value="CONSERVED COMPONENT OF ABC TRANSPORTER FOR NATURAL AMINO ACIDS-RELATED"/>
    <property type="match status" value="1"/>
</dbReference>
<accession>A0A7W7Z7C7</accession>
<comment type="function">
    <text evidence="4">Involved in beta-(1--&gt;2)glucan export. Transmembrane domains (TMD) form a pore in the inner membrane and the ATP-binding domain (NBD) is responsible for energy generation.</text>
</comment>
<name>A0A7W7Z7C7_9BRAD</name>
<feature type="domain" description="ABC transporter" evidence="5">
    <location>
        <begin position="3"/>
        <end position="254"/>
    </location>
</feature>
<evidence type="ECO:0000313" key="7">
    <source>
        <dbReference type="Proteomes" id="UP000542353"/>
    </source>
</evidence>
<evidence type="ECO:0000256" key="4">
    <source>
        <dbReference type="ARBA" id="ARBA00024722"/>
    </source>
</evidence>
<proteinExistence type="predicted"/>
<dbReference type="Gene3D" id="3.40.50.300">
    <property type="entry name" value="P-loop containing nucleotide triphosphate hydrolases"/>
    <property type="match status" value="1"/>
</dbReference>
<evidence type="ECO:0000259" key="5">
    <source>
        <dbReference type="PROSITE" id="PS50893"/>
    </source>
</evidence>
<dbReference type="EMBL" id="JACHIH010000031">
    <property type="protein sequence ID" value="MBB5049170.1"/>
    <property type="molecule type" value="Genomic_DNA"/>
</dbReference>
<dbReference type="CDD" id="cd03219">
    <property type="entry name" value="ABC_Mj1267_LivG_branched"/>
    <property type="match status" value="1"/>
</dbReference>
<dbReference type="Pfam" id="PF00005">
    <property type="entry name" value="ABC_tran"/>
    <property type="match status" value="1"/>
</dbReference>
<keyword evidence="2" id="KW-0547">Nucleotide-binding</keyword>
<protein>
    <submittedName>
        <fullName evidence="6">ABC-type branched-subunit amino acid transport system ATPase component</fullName>
    </submittedName>
</protein>
<dbReference type="Pfam" id="PF12399">
    <property type="entry name" value="BCA_ABC_TP_C"/>
    <property type="match status" value="1"/>
</dbReference>
<gene>
    <name evidence="6" type="ORF">HNR60_003944</name>
</gene>
<dbReference type="Proteomes" id="UP000542353">
    <property type="component" value="Unassembled WGS sequence"/>
</dbReference>
<dbReference type="InterPro" id="IPR003593">
    <property type="entry name" value="AAA+_ATPase"/>
</dbReference>
<evidence type="ECO:0000256" key="3">
    <source>
        <dbReference type="ARBA" id="ARBA00022840"/>
    </source>
</evidence>
<evidence type="ECO:0000313" key="6">
    <source>
        <dbReference type="EMBL" id="MBB5049170.1"/>
    </source>
</evidence>
<dbReference type="InterPro" id="IPR027417">
    <property type="entry name" value="P-loop_NTPase"/>
</dbReference>
<dbReference type="RefSeq" id="WP_184261060.1">
    <property type="nucleotide sequence ID" value="NZ_JACHIH010000031.1"/>
</dbReference>
<dbReference type="SMART" id="SM00382">
    <property type="entry name" value="AAA"/>
    <property type="match status" value="1"/>
</dbReference>
<evidence type="ECO:0000256" key="1">
    <source>
        <dbReference type="ARBA" id="ARBA00022448"/>
    </source>
</evidence>
<keyword evidence="7" id="KW-1185">Reference proteome</keyword>
<dbReference type="GO" id="GO:0016887">
    <property type="term" value="F:ATP hydrolysis activity"/>
    <property type="evidence" value="ECO:0007669"/>
    <property type="project" value="InterPro"/>
</dbReference>
<dbReference type="AlphaFoldDB" id="A0A7W7Z7C7"/>